<gene>
    <name evidence="1" type="ORF">B0H63DRAFT_451953</name>
</gene>
<comment type="caution">
    <text evidence="1">The sequence shown here is derived from an EMBL/GenBank/DDBJ whole genome shotgun (WGS) entry which is preliminary data.</text>
</comment>
<sequence>MSISRTASSLRPLGQRTLMGTNALRNNLQLSAPSRFQMMQYSTQPAPSSKSATGNFYKTFTRPVAKCLLLAMLVYQIAYWGWVKLEQDEIKVERLAGFTLLKLWFR</sequence>
<dbReference type="Proteomes" id="UP001285441">
    <property type="component" value="Unassembled WGS sequence"/>
</dbReference>
<protein>
    <submittedName>
        <fullName evidence="1">Uncharacterized protein</fullName>
    </submittedName>
</protein>
<proteinExistence type="predicted"/>
<dbReference type="AlphaFoldDB" id="A0AAE0KJW7"/>
<keyword evidence="2" id="KW-1185">Reference proteome</keyword>
<reference evidence="1" key="2">
    <citation type="submission" date="2023-06" db="EMBL/GenBank/DDBJ databases">
        <authorList>
            <consortium name="Lawrence Berkeley National Laboratory"/>
            <person name="Haridas S."/>
            <person name="Hensen N."/>
            <person name="Bonometti L."/>
            <person name="Westerberg I."/>
            <person name="Brannstrom I.O."/>
            <person name="Guillou S."/>
            <person name="Cros-Aarteil S."/>
            <person name="Calhoun S."/>
            <person name="Kuo A."/>
            <person name="Mondo S."/>
            <person name="Pangilinan J."/>
            <person name="Riley R."/>
            <person name="LaButti K."/>
            <person name="Andreopoulos B."/>
            <person name="Lipzen A."/>
            <person name="Chen C."/>
            <person name="Yanf M."/>
            <person name="Daum C."/>
            <person name="Ng V."/>
            <person name="Clum A."/>
            <person name="Steindorff A."/>
            <person name="Ohm R."/>
            <person name="Martin F."/>
            <person name="Silar P."/>
            <person name="Natvig D."/>
            <person name="Lalanne C."/>
            <person name="Gautier V."/>
            <person name="Ament-velasquez S.L."/>
            <person name="Kruys A."/>
            <person name="Hutchinson M.I."/>
            <person name="Powell A.J."/>
            <person name="Barry K."/>
            <person name="Miller A.N."/>
            <person name="Grigoriev I.V."/>
            <person name="Debuchy R."/>
            <person name="Gladieux P."/>
            <person name="Thoren M.H."/>
            <person name="Johannesson H."/>
        </authorList>
    </citation>
    <scope>NUCLEOTIDE SEQUENCE</scope>
    <source>
        <strain evidence="1">CBS 232.78</strain>
    </source>
</reference>
<name>A0AAE0KJW7_9PEZI</name>
<evidence type="ECO:0000313" key="2">
    <source>
        <dbReference type="Proteomes" id="UP001285441"/>
    </source>
</evidence>
<dbReference type="EMBL" id="JAULSW010000006">
    <property type="protein sequence ID" value="KAK3378143.1"/>
    <property type="molecule type" value="Genomic_DNA"/>
</dbReference>
<evidence type="ECO:0000313" key="1">
    <source>
        <dbReference type="EMBL" id="KAK3378143.1"/>
    </source>
</evidence>
<organism evidence="1 2">
    <name type="scientific">Podospora didyma</name>
    <dbReference type="NCBI Taxonomy" id="330526"/>
    <lineage>
        <taxon>Eukaryota</taxon>
        <taxon>Fungi</taxon>
        <taxon>Dikarya</taxon>
        <taxon>Ascomycota</taxon>
        <taxon>Pezizomycotina</taxon>
        <taxon>Sordariomycetes</taxon>
        <taxon>Sordariomycetidae</taxon>
        <taxon>Sordariales</taxon>
        <taxon>Podosporaceae</taxon>
        <taxon>Podospora</taxon>
    </lineage>
</organism>
<accession>A0AAE0KJW7</accession>
<reference evidence="1" key="1">
    <citation type="journal article" date="2023" name="Mol. Phylogenet. Evol.">
        <title>Genome-scale phylogeny and comparative genomics of the fungal order Sordariales.</title>
        <authorList>
            <person name="Hensen N."/>
            <person name="Bonometti L."/>
            <person name="Westerberg I."/>
            <person name="Brannstrom I.O."/>
            <person name="Guillou S."/>
            <person name="Cros-Aarteil S."/>
            <person name="Calhoun S."/>
            <person name="Haridas S."/>
            <person name="Kuo A."/>
            <person name="Mondo S."/>
            <person name="Pangilinan J."/>
            <person name="Riley R."/>
            <person name="LaButti K."/>
            <person name="Andreopoulos B."/>
            <person name="Lipzen A."/>
            <person name="Chen C."/>
            <person name="Yan M."/>
            <person name="Daum C."/>
            <person name="Ng V."/>
            <person name="Clum A."/>
            <person name="Steindorff A."/>
            <person name="Ohm R.A."/>
            <person name="Martin F."/>
            <person name="Silar P."/>
            <person name="Natvig D.O."/>
            <person name="Lalanne C."/>
            <person name="Gautier V."/>
            <person name="Ament-Velasquez S.L."/>
            <person name="Kruys A."/>
            <person name="Hutchinson M.I."/>
            <person name="Powell A.J."/>
            <person name="Barry K."/>
            <person name="Miller A.N."/>
            <person name="Grigoriev I.V."/>
            <person name="Debuchy R."/>
            <person name="Gladieux P."/>
            <person name="Hiltunen Thoren M."/>
            <person name="Johannesson H."/>
        </authorList>
    </citation>
    <scope>NUCLEOTIDE SEQUENCE</scope>
    <source>
        <strain evidence="1">CBS 232.78</strain>
    </source>
</reference>